<dbReference type="EMBL" id="EQ973213">
    <property type="protein sequence ID" value="EFR51795.1"/>
    <property type="molecule type" value="Genomic_DNA"/>
</dbReference>
<dbReference type="Proteomes" id="UP000005101">
    <property type="component" value="Unassembled WGS sequence"/>
</dbReference>
<reference evidence="1 2" key="1">
    <citation type="submission" date="2008-12" db="EMBL/GenBank/DDBJ databases">
        <title>Annotation of Bacteroides fragilis strain 3_1_12.</title>
        <authorList>
            <consortium name="The Broad Institute Genome Sequencing Platform"/>
            <person name="Ward D."/>
            <person name="Young S.K."/>
            <person name="Kodira C.D."/>
            <person name="Zeng Q."/>
            <person name="Koehrsen M."/>
            <person name="Alvarado L."/>
            <person name="Berlin A."/>
            <person name="Borenstein D."/>
            <person name="Chen Z."/>
            <person name="Engels R."/>
            <person name="Freedman E."/>
            <person name="Gellesch M."/>
            <person name="Goldberg J."/>
            <person name="Griggs A."/>
            <person name="Gujja S."/>
            <person name="Heiman D."/>
            <person name="Hepburn T."/>
            <person name="Howarth C."/>
            <person name="Jen D."/>
            <person name="Larson L."/>
            <person name="Lewis B."/>
            <person name="Mehta T."/>
            <person name="Park D."/>
            <person name="Pearson M."/>
            <person name="Roberts A."/>
            <person name="Saif S."/>
            <person name="Shea T."/>
            <person name="Shenoy N."/>
            <person name="Sisk P."/>
            <person name="Stolte C."/>
            <person name="Sykes S."/>
            <person name="Walk T."/>
            <person name="White J."/>
            <person name="Yandava C."/>
            <person name="Allen-Vercoe E."/>
            <person name="Strauss J."/>
            <person name="Ambrose C."/>
            <person name="Lander E."/>
            <person name="Nusbaum C."/>
            <person name="Galagan J."/>
            <person name="Birren B."/>
        </authorList>
    </citation>
    <scope>NUCLEOTIDE SEQUENCE [LARGE SCALE GENOMIC DNA]</scope>
    <source>
        <strain evidence="1 2">3_1_12</strain>
    </source>
</reference>
<protein>
    <submittedName>
        <fullName evidence="1">Uncharacterized protein</fullName>
    </submittedName>
</protein>
<name>A0ABN0BFS9_BACFG</name>
<sequence length="62" mass="6990">MLSKPSINYKGNKEIKEINIIGSETTLLHKTKNGYSSRATNLLLTLNLILMKKHNTKIPIPN</sequence>
<gene>
    <name evidence="1" type="ORF">BFAG_00489</name>
</gene>
<evidence type="ECO:0000313" key="2">
    <source>
        <dbReference type="Proteomes" id="UP000005101"/>
    </source>
</evidence>
<accession>A0ABN0BFS9</accession>
<proteinExistence type="predicted"/>
<evidence type="ECO:0000313" key="1">
    <source>
        <dbReference type="EMBL" id="EFR51795.1"/>
    </source>
</evidence>
<keyword evidence="2" id="KW-1185">Reference proteome</keyword>
<organism evidence="1 2">
    <name type="scientific">Bacteroides fragilis 3_1_12</name>
    <dbReference type="NCBI Taxonomy" id="457424"/>
    <lineage>
        <taxon>Bacteria</taxon>
        <taxon>Pseudomonadati</taxon>
        <taxon>Bacteroidota</taxon>
        <taxon>Bacteroidia</taxon>
        <taxon>Bacteroidales</taxon>
        <taxon>Bacteroidaceae</taxon>
        <taxon>Bacteroides</taxon>
    </lineage>
</organism>